<comment type="function">
    <text evidence="7">Sigma factors are initiation factors that promote the attachment of RNA polymerase to specific initiation sites and are then released.</text>
</comment>
<dbReference type="PRINTS" id="PR00046">
    <property type="entry name" value="SIGMA70FCT"/>
</dbReference>
<dbReference type="CDD" id="cd06171">
    <property type="entry name" value="Sigma70_r4"/>
    <property type="match status" value="1"/>
</dbReference>
<reference evidence="10" key="1">
    <citation type="submission" date="2018-11" db="EMBL/GenBank/DDBJ databases">
        <title>Genome sequencing of a novel mesophilic and cellulolytic organism within the genus Hungateiclostridium.</title>
        <authorList>
            <person name="Rettenmaier R."/>
            <person name="Liebl W."/>
            <person name="Zverlov V."/>
        </authorList>
    </citation>
    <scope>NUCLEOTIDE SEQUENCE [LARGE SCALE GENOMIC DNA]</scope>
    <source>
        <strain evidence="10">N2K1</strain>
    </source>
</reference>
<dbReference type="InterPro" id="IPR001387">
    <property type="entry name" value="Cro/C1-type_HTH"/>
</dbReference>
<dbReference type="PANTHER" id="PTHR30376:SF3">
    <property type="entry name" value="RNA POLYMERASE SIGMA FACTOR RPOH"/>
    <property type="match status" value="1"/>
</dbReference>
<dbReference type="InterPro" id="IPR013325">
    <property type="entry name" value="RNA_pol_sigma_r2"/>
</dbReference>
<evidence type="ECO:0000256" key="3">
    <source>
        <dbReference type="ARBA" id="ARBA00023015"/>
    </source>
</evidence>
<keyword evidence="3 7" id="KW-0805">Transcription regulation</keyword>
<dbReference type="GO" id="GO:0016987">
    <property type="term" value="F:sigma factor activity"/>
    <property type="evidence" value="ECO:0007669"/>
    <property type="project" value="UniProtKB-KW"/>
</dbReference>
<dbReference type="RefSeq" id="WP_069193480.1">
    <property type="nucleotide sequence ID" value="NZ_RLII01000004.1"/>
</dbReference>
<sequence>MLYILFSSFIEILNNIFFLSGYISNINSFPHPLSPEEEQHYLKLLKSGDEEAKNILIERNLRLVAHIVKKYNSTIGDSDDLISIGTIGLIKAIGTFNHEKGTRLVTYAARCIENEILMHIRSSKKTQSEVSLQDPIGVDRDGNEIALIDVIGNESESVVEEVELKMQVKRLYNKMKDVLKAREKMVLELRYGLLNGTSKTQREIAKMLGISRSYVSRIEKKAIKKLGKELKSESCK</sequence>
<dbReference type="InterPro" id="IPR036388">
    <property type="entry name" value="WH-like_DNA-bd_sf"/>
</dbReference>
<evidence type="ECO:0000313" key="10">
    <source>
        <dbReference type="Proteomes" id="UP000289166"/>
    </source>
</evidence>
<keyword evidence="5 7" id="KW-0238">DNA-binding</keyword>
<comment type="caution">
    <text evidence="9">The sequence shown here is derived from an EMBL/GenBank/DDBJ whole genome shotgun (WGS) entry which is preliminary data.</text>
</comment>
<dbReference type="GO" id="GO:0003677">
    <property type="term" value="F:DNA binding"/>
    <property type="evidence" value="ECO:0007669"/>
    <property type="project" value="UniProtKB-KW"/>
</dbReference>
<evidence type="ECO:0000259" key="8">
    <source>
        <dbReference type="PROSITE" id="PS50943"/>
    </source>
</evidence>
<evidence type="ECO:0000256" key="1">
    <source>
        <dbReference type="ARBA" id="ARBA00007788"/>
    </source>
</evidence>
<gene>
    <name evidence="9" type="primary">sigK</name>
    <name evidence="9" type="ORF">EFD62_05855</name>
</gene>
<dbReference type="InterPro" id="IPR007630">
    <property type="entry name" value="RNA_pol_sigma70_r4"/>
</dbReference>
<name>A0A4Q0I630_9FIRM</name>
<dbReference type="GO" id="GO:0030435">
    <property type="term" value="P:sporulation resulting in formation of a cellular spore"/>
    <property type="evidence" value="ECO:0007669"/>
    <property type="project" value="UniProtKB-KW"/>
</dbReference>
<dbReference type="InterPro" id="IPR014209">
    <property type="entry name" value="RNA_pol_sigma-K"/>
</dbReference>
<keyword evidence="2" id="KW-0749">Sporulation</keyword>
<evidence type="ECO:0000313" key="9">
    <source>
        <dbReference type="EMBL" id="RXE59833.1"/>
    </source>
</evidence>
<dbReference type="InterPro" id="IPR000943">
    <property type="entry name" value="RNA_pol_sigma70"/>
</dbReference>
<accession>A0A4Q0I630</accession>
<dbReference type="NCBIfam" id="TIGR02846">
    <property type="entry name" value="spore_sigmaK"/>
    <property type="match status" value="1"/>
</dbReference>
<dbReference type="Pfam" id="PF04545">
    <property type="entry name" value="Sigma70_r4"/>
    <property type="match status" value="1"/>
</dbReference>
<dbReference type="PIRSF" id="PIRSF000770">
    <property type="entry name" value="RNA_pol_sigma-SigE/K"/>
    <property type="match status" value="1"/>
</dbReference>
<feature type="domain" description="HTH cro/C1-type" evidence="8">
    <location>
        <begin position="200"/>
        <end position="220"/>
    </location>
</feature>
<protein>
    <recommendedName>
        <fullName evidence="7">RNA polymerase sigma factor</fullName>
    </recommendedName>
</protein>
<keyword evidence="10" id="KW-1185">Reference proteome</keyword>
<organism evidence="9 10">
    <name type="scientific">Acetivibrio mesophilus</name>
    <dbReference type="NCBI Taxonomy" id="2487273"/>
    <lineage>
        <taxon>Bacteria</taxon>
        <taxon>Bacillati</taxon>
        <taxon>Bacillota</taxon>
        <taxon>Clostridia</taxon>
        <taxon>Eubacteriales</taxon>
        <taxon>Oscillospiraceae</taxon>
        <taxon>Acetivibrio</taxon>
    </lineage>
</organism>
<dbReference type="NCBIfam" id="NF004471">
    <property type="entry name" value="PRK05803.1"/>
    <property type="match status" value="1"/>
</dbReference>
<proteinExistence type="inferred from homology"/>
<dbReference type="PROSITE" id="PS50943">
    <property type="entry name" value="HTH_CROC1"/>
    <property type="match status" value="1"/>
</dbReference>
<evidence type="ECO:0000256" key="5">
    <source>
        <dbReference type="ARBA" id="ARBA00023125"/>
    </source>
</evidence>
<dbReference type="PANTHER" id="PTHR30376">
    <property type="entry name" value="SIGMA FACTOR RPOH HEAT SHOCK RELATED"/>
    <property type="match status" value="1"/>
</dbReference>
<dbReference type="OrthoDB" id="9809557at2"/>
<dbReference type="EMBL" id="RLII01000004">
    <property type="protein sequence ID" value="RXE59833.1"/>
    <property type="molecule type" value="Genomic_DNA"/>
</dbReference>
<dbReference type="Gene3D" id="1.10.10.10">
    <property type="entry name" value="Winged helix-like DNA-binding domain superfamily/Winged helix DNA-binding domain"/>
    <property type="match status" value="1"/>
</dbReference>
<dbReference type="PROSITE" id="PS00715">
    <property type="entry name" value="SIGMA70_1"/>
    <property type="match status" value="1"/>
</dbReference>
<dbReference type="Proteomes" id="UP000289166">
    <property type="component" value="Unassembled WGS sequence"/>
</dbReference>
<keyword evidence="4 7" id="KW-0731">Sigma factor</keyword>
<dbReference type="NCBIfam" id="TIGR02937">
    <property type="entry name" value="sigma70-ECF"/>
    <property type="match status" value="1"/>
</dbReference>
<dbReference type="PROSITE" id="PS00716">
    <property type="entry name" value="SIGMA70_2"/>
    <property type="match status" value="1"/>
</dbReference>
<dbReference type="InterPro" id="IPR050813">
    <property type="entry name" value="Sigma-70_Factor"/>
</dbReference>
<evidence type="ECO:0000256" key="7">
    <source>
        <dbReference type="RuleBase" id="RU362124"/>
    </source>
</evidence>
<dbReference type="InterPro" id="IPR007627">
    <property type="entry name" value="RNA_pol_sigma70_r2"/>
</dbReference>
<evidence type="ECO:0000256" key="2">
    <source>
        <dbReference type="ARBA" id="ARBA00022969"/>
    </source>
</evidence>
<dbReference type="InterPro" id="IPR013324">
    <property type="entry name" value="RNA_pol_sigma_r3/r4-like"/>
</dbReference>
<dbReference type="SUPFAM" id="SSF88946">
    <property type="entry name" value="Sigma2 domain of RNA polymerase sigma factors"/>
    <property type="match status" value="1"/>
</dbReference>
<dbReference type="AlphaFoldDB" id="A0A4Q0I630"/>
<dbReference type="InterPro" id="IPR014284">
    <property type="entry name" value="RNA_pol_sigma-70_dom"/>
</dbReference>
<dbReference type="Gene3D" id="1.20.120.1810">
    <property type="match status" value="1"/>
</dbReference>
<comment type="similarity">
    <text evidence="1 7">Belongs to the sigma-70 factor family.</text>
</comment>
<evidence type="ECO:0000256" key="4">
    <source>
        <dbReference type="ARBA" id="ARBA00023082"/>
    </source>
</evidence>
<dbReference type="GO" id="GO:0006352">
    <property type="term" value="P:DNA-templated transcription initiation"/>
    <property type="evidence" value="ECO:0007669"/>
    <property type="project" value="InterPro"/>
</dbReference>
<evidence type="ECO:0000256" key="6">
    <source>
        <dbReference type="ARBA" id="ARBA00023163"/>
    </source>
</evidence>
<keyword evidence="6 7" id="KW-0804">Transcription</keyword>
<dbReference type="SUPFAM" id="SSF88659">
    <property type="entry name" value="Sigma3 and sigma4 domains of RNA polymerase sigma factors"/>
    <property type="match status" value="1"/>
</dbReference>
<dbReference type="Pfam" id="PF04542">
    <property type="entry name" value="Sigma70_r2"/>
    <property type="match status" value="1"/>
</dbReference>